<dbReference type="Proteomes" id="UP000740926">
    <property type="component" value="Unassembled WGS sequence"/>
</dbReference>
<protein>
    <recommendedName>
        <fullName evidence="1">Flagellin C-terminal domain-containing protein</fullName>
    </recommendedName>
</protein>
<keyword evidence="3" id="KW-1185">Reference proteome</keyword>
<gene>
    <name evidence="2" type="ORF">G6F50_018518</name>
</gene>
<comment type="caution">
    <text evidence="2">The sequence shown here is derived from an EMBL/GenBank/DDBJ whole genome shotgun (WGS) entry which is preliminary data.</text>
</comment>
<evidence type="ECO:0000313" key="3">
    <source>
        <dbReference type="Proteomes" id="UP000740926"/>
    </source>
</evidence>
<dbReference type="EMBL" id="JAANIU010019316">
    <property type="protein sequence ID" value="KAG1524591.1"/>
    <property type="molecule type" value="Genomic_DNA"/>
</dbReference>
<organism evidence="2 3">
    <name type="scientific">Rhizopus delemar</name>
    <dbReference type="NCBI Taxonomy" id="936053"/>
    <lineage>
        <taxon>Eukaryota</taxon>
        <taxon>Fungi</taxon>
        <taxon>Fungi incertae sedis</taxon>
        <taxon>Mucoromycota</taxon>
        <taxon>Mucoromycotina</taxon>
        <taxon>Mucoromycetes</taxon>
        <taxon>Mucorales</taxon>
        <taxon>Mucorineae</taxon>
        <taxon>Rhizopodaceae</taxon>
        <taxon>Rhizopus</taxon>
    </lineage>
</organism>
<dbReference type="InterPro" id="IPR046358">
    <property type="entry name" value="Flagellin_C"/>
</dbReference>
<accession>A0A9P6XM47</accession>
<evidence type="ECO:0000259" key="1">
    <source>
        <dbReference type="Pfam" id="PF00700"/>
    </source>
</evidence>
<dbReference type="SUPFAM" id="SSF64518">
    <property type="entry name" value="Phase 1 flagellin"/>
    <property type="match status" value="1"/>
</dbReference>
<reference evidence="2 3" key="1">
    <citation type="journal article" date="2020" name="Microb. Genom.">
        <title>Genetic diversity of clinical and environmental Mucorales isolates obtained from an investigation of mucormycosis cases among solid organ transplant recipients.</title>
        <authorList>
            <person name="Nguyen M.H."/>
            <person name="Kaul D."/>
            <person name="Muto C."/>
            <person name="Cheng S.J."/>
            <person name="Richter R.A."/>
            <person name="Bruno V.M."/>
            <person name="Liu G."/>
            <person name="Beyhan S."/>
            <person name="Sundermann A.J."/>
            <person name="Mounaud S."/>
            <person name="Pasculle A.W."/>
            <person name="Nierman W.C."/>
            <person name="Driscoll E."/>
            <person name="Cumbie R."/>
            <person name="Clancy C.J."/>
            <person name="Dupont C.L."/>
        </authorList>
    </citation>
    <scope>NUCLEOTIDE SEQUENCE [LARGE SCALE GENOMIC DNA]</scope>
    <source>
        <strain evidence="2 3">GL24</strain>
    </source>
</reference>
<dbReference type="AlphaFoldDB" id="A0A9P6XM47"/>
<dbReference type="Pfam" id="PF00700">
    <property type="entry name" value="Flagellin_C"/>
    <property type="match status" value="1"/>
</dbReference>
<evidence type="ECO:0000313" key="2">
    <source>
        <dbReference type="EMBL" id="KAG1524591.1"/>
    </source>
</evidence>
<name>A0A9P6XM47_9FUNG</name>
<proteinExistence type="predicted"/>
<dbReference type="Gene3D" id="1.20.1330.10">
    <property type="entry name" value="f41 fragment of flagellin, N-terminal domain"/>
    <property type="match status" value="1"/>
</dbReference>
<feature type="domain" description="Flagellin C-terminal" evidence="1">
    <location>
        <begin position="9"/>
        <end position="70"/>
    </location>
</feature>
<sequence length="75" mass="8215">MLDSRAAGGAQLKALDNAADMREANGVTLKTTLSQMRDLDYADALSQYQLQSTALQAAQTIFSQMQSMSLFNKIR</sequence>